<keyword evidence="5" id="KW-0597">Phosphoprotein</keyword>
<feature type="compositionally biased region" description="Low complexity" evidence="12">
    <location>
        <begin position="1"/>
        <end position="13"/>
    </location>
</feature>
<dbReference type="PANTHER" id="PTHR10077">
    <property type="entry name" value="CALPASTATIN"/>
    <property type="match status" value="1"/>
</dbReference>
<name>A0A8C5I189_GOUWI</name>
<evidence type="ECO:0000256" key="12">
    <source>
        <dbReference type="SAM" id="MobiDB-lite"/>
    </source>
</evidence>
<organism evidence="13 14">
    <name type="scientific">Gouania willdenowi</name>
    <name type="common">Blunt-snouted clingfish</name>
    <name type="synonym">Lepadogaster willdenowi</name>
    <dbReference type="NCBI Taxonomy" id="441366"/>
    <lineage>
        <taxon>Eukaryota</taxon>
        <taxon>Metazoa</taxon>
        <taxon>Chordata</taxon>
        <taxon>Craniata</taxon>
        <taxon>Vertebrata</taxon>
        <taxon>Euteleostomi</taxon>
        <taxon>Actinopterygii</taxon>
        <taxon>Neopterygii</taxon>
        <taxon>Teleostei</taxon>
        <taxon>Neoteleostei</taxon>
        <taxon>Acanthomorphata</taxon>
        <taxon>Ovalentaria</taxon>
        <taxon>Blenniimorphae</taxon>
        <taxon>Blenniiformes</taxon>
        <taxon>Gobiesocoidei</taxon>
        <taxon>Gobiesocidae</taxon>
        <taxon>Gobiesocinae</taxon>
        <taxon>Gouania</taxon>
    </lineage>
</organism>
<keyword evidence="4" id="KW-1017">Isopeptide bond</keyword>
<dbReference type="GO" id="GO:0005737">
    <property type="term" value="C:cytoplasm"/>
    <property type="evidence" value="ECO:0007669"/>
    <property type="project" value="TreeGrafter"/>
</dbReference>
<sequence>MSLGALDALGDLLPVDEPKPELPEIRPEDIVSEEKQKEEDAVLLGEREDTLPPEYRFNTEELSKLPAPKPEPTIDTGEALDFLSGDLTDSTAAAAAPAPVVCLAPPRSSADAALDALSGDFASAAAAPNVLSASLPPDLSVGADNALDALSDTLKDIKPEPQPVPLPPKNIVNEKKVVEERLIKMGERDDTLPPEYRLTEEDLKVNNRKSINQPLDDKTALDLLSQDFAAGPDPAASTTSCATAATTLESSQQDSESLKVTKNKNVPRL</sequence>
<dbReference type="PANTHER" id="PTHR10077:SF0">
    <property type="entry name" value="CALPASTATIN"/>
    <property type="match status" value="1"/>
</dbReference>
<keyword evidence="14" id="KW-1185">Reference proteome</keyword>
<keyword evidence="6" id="KW-0646">Protease inhibitor</keyword>
<evidence type="ECO:0000313" key="14">
    <source>
        <dbReference type="Proteomes" id="UP000694680"/>
    </source>
</evidence>
<reference evidence="13" key="1">
    <citation type="submission" date="2020-06" db="EMBL/GenBank/DDBJ databases">
        <authorList>
            <consortium name="Wellcome Sanger Institute Data Sharing"/>
        </authorList>
    </citation>
    <scope>NUCLEOTIDE SEQUENCE [LARGE SCALE GENOMIC DNA]</scope>
</reference>
<dbReference type="GO" id="GO:0010859">
    <property type="term" value="F:calcium-dependent cysteine-type endopeptidase inhibitor activity"/>
    <property type="evidence" value="ECO:0007669"/>
    <property type="project" value="TreeGrafter"/>
</dbReference>
<comment type="function">
    <text evidence="1">Specific inhibition of calpain (calcium-dependent cysteine protease). Plays a key role in postmortem tenderization of meat and have been proposed to be involved in muscle protein degradation in living tissue.</text>
</comment>
<accession>A0A8C5I189</accession>
<protein>
    <recommendedName>
        <fullName evidence="3">Calpastatin</fullName>
    </recommendedName>
    <alternativeName>
        <fullName evidence="11">Calpain inhibitor</fullName>
    </alternativeName>
</protein>
<evidence type="ECO:0000256" key="1">
    <source>
        <dbReference type="ARBA" id="ARBA00002637"/>
    </source>
</evidence>
<proteinExistence type="inferred from homology"/>
<comment type="similarity">
    <text evidence="2">Belongs to the protease inhibitor I27 (calpastatin) family.</text>
</comment>
<gene>
    <name evidence="13" type="primary">cast</name>
</gene>
<reference evidence="13" key="2">
    <citation type="submission" date="2025-08" db="UniProtKB">
        <authorList>
            <consortium name="Ensembl"/>
        </authorList>
    </citation>
    <scope>IDENTIFICATION</scope>
</reference>
<evidence type="ECO:0000256" key="5">
    <source>
        <dbReference type="ARBA" id="ARBA00022553"/>
    </source>
</evidence>
<evidence type="ECO:0000313" key="13">
    <source>
        <dbReference type="Ensembl" id="ENSGWIP00000052961.1"/>
    </source>
</evidence>
<dbReference type="Pfam" id="PF00748">
    <property type="entry name" value="Calpain_inhib"/>
    <property type="match status" value="2"/>
</dbReference>
<feature type="region of interest" description="Disordered" evidence="12">
    <location>
        <begin position="1"/>
        <end position="54"/>
    </location>
</feature>
<evidence type="ECO:0000256" key="2">
    <source>
        <dbReference type="ARBA" id="ARBA00009487"/>
    </source>
</evidence>
<evidence type="ECO:0000256" key="3">
    <source>
        <dbReference type="ARBA" id="ARBA00017619"/>
    </source>
</evidence>
<keyword evidence="7" id="KW-0789">Thiol protease inhibitor</keyword>
<evidence type="ECO:0000256" key="7">
    <source>
        <dbReference type="ARBA" id="ARBA00022704"/>
    </source>
</evidence>
<feature type="compositionally biased region" description="Basic and acidic residues" evidence="12">
    <location>
        <begin position="16"/>
        <end position="50"/>
    </location>
</feature>
<evidence type="ECO:0000256" key="11">
    <source>
        <dbReference type="ARBA" id="ARBA00033013"/>
    </source>
</evidence>
<evidence type="ECO:0000256" key="8">
    <source>
        <dbReference type="ARBA" id="ARBA00022737"/>
    </source>
</evidence>
<evidence type="ECO:0000256" key="10">
    <source>
        <dbReference type="ARBA" id="ARBA00022990"/>
    </source>
</evidence>
<feature type="region of interest" description="Disordered" evidence="12">
    <location>
        <begin position="247"/>
        <end position="269"/>
    </location>
</feature>
<dbReference type="InterPro" id="IPR026998">
    <property type="entry name" value="Calpastatin"/>
</dbReference>
<evidence type="ECO:0000256" key="6">
    <source>
        <dbReference type="ARBA" id="ARBA00022690"/>
    </source>
</evidence>
<dbReference type="Ensembl" id="ENSGWIT00000057131.1">
    <property type="protein sequence ID" value="ENSGWIP00000052961.1"/>
    <property type="gene ID" value="ENSGWIG00000025510.1"/>
</dbReference>
<keyword evidence="8" id="KW-0677">Repeat</keyword>
<dbReference type="InterPro" id="IPR001259">
    <property type="entry name" value="Prot_inh_calpain"/>
</dbReference>
<dbReference type="Proteomes" id="UP000694680">
    <property type="component" value="Chromosome 5"/>
</dbReference>
<evidence type="ECO:0000256" key="4">
    <source>
        <dbReference type="ARBA" id="ARBA00022499"/>
    </source>
</evidence>
<feature type="compositionally biased region" description="Polar residues" evidence="12">
    <location>
        <begin position="248"/>
        <end position="260"/>
    </location>
</feature>
<keyword evidence="10" id="KW-0007">Acetylation</keyword>
<keyword evidence="9" id="KW-0832">Ubl conjugation</keyword>
<dbReference type="AlphaFoldDB" id="A0A8C5I189"/>
<reference evidence="13" key="3">
    <citation type="submission" date="2025-09" db="UniProtKB">
        <authorList>
            <consortium name="Ensembl"/>
        </authorList>
    </citation>
    <scope>IDENTIFICATION</scope>
</reference>
<evidence type="ECO:0000256" key="9">
    <source>
        <dbReference type="ARBA" id="ARBA00022843"/>
    </source>
</evidence>